<dbReference type="NCBIfam" id="NF004621">
    <property type="entry name" value="PRK05957.1"/>
    <property type="match status" value="1"/>
</dbReference>
<dbReference type="GO" id="GO:0006520">
    <property type="term" value="P:amino acid metabolic process"/>
    <property type="evidence" value="ECO:0007669"/>
    <property type="project" value="InterPro"/>
</dbReference>
<dbReference type="PROSITE" id="PS00105">
    <property type="entry name" value="AA_TRANSFER_CLASS_1"/>
    <property type="match status" value="1"/>
</dbReference>
<dbReference type="AlphaFoldDB" id="A0A518HLM6"/>
<dbReference type="EC" id="2.6.1.-" evidence="6"/>
<dbReference type="EMBL" id="CP037423">
    <property type="protein sequence ID" value="QDV41689.1"/>
    <property type="molecule type" value="Genomic_DNA"/>
</dbReference>
<keyword evidence="9" id="KW-1185">Reference proteome</keyword>
<dbReference type="InterPro" id="IPR004839">
    <property type="entry name" value="Aminotransferase_I/II_large"/>
</dbReference>
<evidence type="ECO:0000256" key="3">
    <source>
        <dbReference type="ARBA" id="ARBA00022576"/>
    </source>
</evidence>
<proteinExistence type="inferred from homology"/>
<sequence>MIANRIQQVQDPVIPIVGRWTSEHPGTISLGQGVVHYAPPQEVFQAVAESAHPGRGLDRYGPVAGNDALIEAIEKKLIAENEIDPIADQSSVVCTAGSNMGFLNAVLAIAEIGDEIILLSPYYFNHHMAIEIAGCRAVVVATDHENQPDIDAIAQAITPRTKAVVTVSPNNPTGAVYSKEDLAEINLMCAARGLYHLSDEAYEYFTHDGVQHYSPGSAIGASEHTISLFSLSKAYGMAGWRIGYSVVPNHLLVGIKKIQDTNLICPPIICQVAAAAALQVGSAWCRGQIAGLTAVRDATLQTLSELGDRVQFAVPQGAFYVLFQLQTDQSDMALVETLIRRFGVAVLPGSAFGESKGCTLRLSYGALDPQSVSEGVGRLRDGLATLLS</sequence>
<comment type="similarity">
    <text evidence="2 6">Belongs to the class-I pyridoxal-phosphate-dependent aminotransferase family.</text>
</comment>
<reference evidence="8 9" key="1">
    <citation type="submission" date="2019-03" db="EMBL/GenBank/DDBJ databases">
        <title>Deep-cultivation of Planctomycetes and their phenomic and genomic characterization uncovers novel biology.</title>
        <authorList>
            <person name="Wiegand S."/>
            <person name="Jogler M."/>
            <person name="Boedeker C."/>
            <person name="Pinto D."/>
            <person name="Vollmers J."/>
            <person name="Rivas-Marin E."/>
            <person name="Kohn T."/>
            <person name="Peeters S.H."/>
            <person name="Heuer A."/>
            <person name="Rast P."/>
            <person name="Oberbeckmann S."/>
            <person name="Bunk B."/>
            <person name="Jeske O."/>
            <person name="Meyerdierks A."/>
            <person name="Storesund J.E."/>
            <person name="Kallscheuer N."/>
            <person name="Luecker S."/>
            <person name="Lage O.M."/>
            <person name="Pohl T."/>
            <person name="Merkel B.J."/>
            <person name="Hornburger P."/>
            <person name="Mueller R.-W."/>
            <person name="Bruemmer F."/>
            <person name="Labrenz M."/>
            <person name="Spormann A.M."/>
            <person name="Op den Camp H."/>
            <person name="Overmann J."/>
            <person name="Amann R."/>
            <person name="Jetten M.S.M."/>
            <person name="Mascher T."/>
            <person name="Medema M.H."/>
            <person name="Devos D.P."/>
            <person name="Kaster A.-K."/>
            <person name="Ovreas L."/>
            <person name="Rohde M."/>
            <person name="Galperin M.Y."/>
            <person name="Jogler C."/>
        </authorList>
    </citation>
    <scope>NUCLEOTIDE SEQUENCE [LARGE SCALE GENOMIC DNA]</scope>
    <source>
        <strain evidence="8 9">Enr13</strain>
    </source>
</reference>
<dbReference type="InterPro" id="IPR050596">
    <property type="entry name" value="AspAT/PAT-like"/>
</dbReference>
<gene>
    <name evidence="8" type="primary">aspC_1</name>
    <name evidence="8" type="ORF">Enr13x_15320</name>
</gene>
<organism evidence="8 9">
    <name type="scientific">Stieleria neptunia</name>
    <dbReference type="NCBI Taxonomy" id="2527979"/>
    <lineage>
        <taxon>Bacteria</taxon>
        <taxon>Pseudomonadati</taxon>
        <taxon>Planctomycetota</taxon>
        <taxon>Planctomycetia</taxon>
        <taxon>Pirellulales</taxon>
        <taxon>Pirellulaceae</taxon>
        <taxon>Stieleria</taxon>
    </lineage>
</organism>
<keyword evidence="3 6" id="KW-0032">Aminotransferase</keyword>
<evidence type="ECO:0000256" key="2">
    <source>
        <dbReference type="ARBA" id="ARBA00007441"/>
    </source>
</evidence>
<comment type="cofactor">
    <cofactor evidence="1 6">
        <name>pyridoxal 5'-phosphate</name>
        <dbReference type="ChEBI" id="CHEBI:597326"/>
    </cofactor>
</comment>
<dbReference type="Gene3D" id="3.90.1150.10">
    <property type="entry name" value="Aspartate Aminotransferase, domain 1"/>
    <property type="match status" value="1"/>
</dbReference>
<evidence type="ECO:0000313" key="8">
    <source>
        <dbReference type="EMBL" id="QDV41689.1"/>
    </source>
</evidence>
<dbReference type="InterPro" id="IPR015422">
    <property type="entry name" value="PyrdxlP-dep_Trfase_small"/>
</dbReference>
<dbReference type="Pfam" id="PF00155">
    <property type="entry name" value="Aminotran_1_2"/>
    <property type="match status" value="1"/>
</dbReference>
<dbReference type="InterPro" id="IPR015424">
    <property type="entry name" value="PyrdxlP-dep_Trfase"/>
</dbReference>
<keyword evidence="5" id="KW-0663">Pyridoxal phosphate</keyword>
<dbReference type="PANTHER" id="PTHR46383">
    <property type="entry name" value="ASPARTATE AMINOTRANSFERASE"/>
    <property type="match status" value="1"/>
</dbReference>
<dbReference type="Proteomes" id="UP000319004">
    <property type="component" value="Chromosome"/>
</dbReference>
<dbReference type="PANTHER" id="PTHR46383:SF5">
    <property type="entry name" value="AMINOTRANSFERASE CLASS I_CLASSII DOMAIN-CONTAINING PROTEIN"/>
    <property type="match status" value="1"/>
</dbReference>
<accession>A0A518HLM6</accession>
<evidence type="ECO:0000256" key="6">
    <source>
        <dbReference type="RuleBase" id="RU000481"/>
    </source>
</evidence>
<dbReference type="InterPro" id="IPR004838">
    <property type="entry name" value="NHTrfase_class1_PyrdxlP-BS"/>
</dbReference>
<dbReference type="SUPFAM" id="SSF53383">
    <property type="entry name" value="PLP-dependent transferases"/>
    <property type="match status" value="1"/>
</dbReference>
<evidence type="ECO:0000313" key="9">
    <source>
        <dbReference type="Proteomes" id="UP000319004"/>
    </source>
</evidence>
<evidence type="ECO:0000256" key="5">
    <source>
        <dbReference type="ARBA" id="ARBA00022898"/>
    </source>
</evidence>
<evidence type="ECO:0000256" key="1">
    <source>
        <dbReference type="ARBA" id="ARBA00001933"/>
    </source>
</evidence>
<name>A0A518HLM6_9BACT</name>
<feature type="domain" description="Aminotransferase class I/classII large" evidence="7">
    <location>
        <begin position="28"/>
        <end position="379"/>
    </location>
</feature>
<dbReference type="Gene3D" id="3.40.640.10">
    <property type="entry name" value="Type I PLP-dependent aspartate aminotransferase-like (Major domain)"/>
    <property type="match status" value="1"/>
</dbReference>
<dbReference type="KEGG" id="snep:Enr13x_15320"/>
<dbReference type="InterPro" id="IPR015421">
    <property type="entry name" value="PyrdxlP-dep_Trfase_major"/>
</dbReference>
<keyword evidence="4 6" id="KW-0808">Transferase</keyword>
<dbReference type="GO" id="GO:0030170">
    <property type="term" value="F:pyridoxal phosphate binding"/>
    <property type="evidence" value="ECO:0007669"/>
    <property type="project" value="InterPro"/>
</dbReference>
<dbReference type="GO" id="GO:0008483">
    <property type="term" value="F:transaminase activity"/>
    <property type="evidence" value="ECO:0007669"/>
    <property type="project" value="UniProtKB-KW"/>
</dbReference>
<dbReference type="CDD" id="cd00609">
    <property type="entry name" value="AAT_like"/>
    <property type="match status" value="1"/>
</dbReference>
<dbReference type="RefSeq" id="WP_197455856.1">
    <property type="nucleotide sequence ID" value="NZ_CP037423.1"/>
</dbReference>
<protein>
    <recommendedName>
        <fullName evidence="6">Aminotransferase</fullName>
        <ecNumber evidence="6">2.6.1.-</ecNumber>
    </recommendedName>
</protein>
<evidence type="ECO:0000256" key="4">
    <source>
        <dbReference type="ARBA" id="ARBA00022679"/>
    </source>
</evidence>
<evidence type="ECO:0000259" key="7">
    <source>
        <dbReference type="Pfam" id="PF00155"/>
    </source>
</evidence>